<comment type="subunit">
    <text evidence="4">Hexamer formed by 3 homodimers.</text>
</comment>
<evidence type="ECO:0000256" key="7">
    <source>
        <dbReference type="ARBA" id="ARBA00022676"/>
    </source>
</evidence>
<dbReference type="NCBIfam" id="TIGR00078">
    <property type="entry name" value="nadC"/>
    <property type="match status" value="1"/>
</dbReference>
<feature type="domain" description="Quinolinate phosphoribosyl transferase N-terminal" evidence="13">
    <location>
        <begin position="23"/>
        <end position="108"/>
    </location>
</feature>
<dbReference type="InterPro" id="IPR004393">
    <property type="entry name" value="NadC"/>
</dbReference>
<protein>
    <recommendedName>
        <fullName evidence="11">Probable nicotinate-nucleotide pyrophosphorylase [carboxylating]</fullName>
        <ecNumber evidence="5">2.4.2.19</ecNumber>
    </recommendedName>
    <alternativeName>
        <fullName evidence="9">Quinolinate phosphoribosyltransferase [decarboxylating]</fullName>
    </alternativeName>
</protein>
<accession>A0A3B1D919</accession>
<evidence type="ECO:0000256" key="6">
    <source>
        <dbReference type="ARBA" id="ARBA00022642"/>
    </source>
</evidence>
<dbReference type="InterPro" id="IPR027277">
    <property type="entry name" value="NadC/ModD"/>
</dbReference>
<dbReference type="Pfam" id="PF01729">
    <property type="entry name" value="QRPTase_C"/>
    <property type="match status" value="1"/>
</dbReference>
<dbReference type="PANTHER" id="PTHR32179">
    <property type="entry name" value="NICOTINATE-NUCLEOTIDE PYROPHOSPHORYLASE [CARBOXYLATING]"/>
    <property type="match status" value="1"/>
</dbReference>
<dbReference type="SUPFAM" id="SSF54675">
    <property type="entry name" value="Nicotinate/Quinolinate PRTase N-terminal domain-like"/>
    <property type="match status" value="1"/>
</dbReference>
<keyword evidence="7 14" id="KW-0328">Glycosyltransferase</keyword>
<dbReference type="FunFam" id="3.20.20.70:FF:000030">
    <property type="entry name" value="Nicotinate-nucleotide pyrophosphorylase, carboxylating"/>
    <property type="match status" value="1"/>
</dbReference>
<dbReference type="InterPro" id="IPR022412">
    <property type="entry name" value="Quinolinate_PRibosylTrfase_N"/>
</dbReference>
<evidence type="ECO:0000256" key="3">
    <source>
        <dbReference type="ARBA" id="ARBA00009400"/>
    </source>
</evidence>
<evidence type="ECO:0000256" key="11">
    <source>
        <dbReference type="ARBA" id="ARBA00069173"/>
    </source>
</evidence>
<dbReference type="Gene3D" id="3.90.1170.20">
    <property type="entry name" value="Quinolinate phosphoribosyl transferase, N-terminal domain"/>
    <property type="match status" value="1"/>
</dbReference>
<name>A0A3B1D919_9ZZZZ</name>
<comment type="pathway">
    <text evidence="2">Cofactor biosynthesis; NAD(+) biosynthesis; nicotinate D-ribonucleotide from quinolinate: step 1/1.</text>
</comment>
<dbReference type="GO" id="GO:0004514">
    <property type="term" value="F:nicotinate-nucleotide diphosphorylase (carboxylating) activity"/>
    <property type="evidence" value="ECO:0007669"/>
    <property type="project" value="UniProtKB-EC"/>
</dbReference>
<comment type="similarity">
    <text evidence="3">Belongs to the NadC/ModD family.</text>
</comment>
<dbReference type="GO" id="GO:0005737">
    <property type="term" value="C:cytoplasm"/>
    <property type="evidence" value="ECO:0007669"/>
    <property type="project" value="TreeGrafter"/>
</dbReference>
<evidence type="ECO:0000256" key="10">
    <source>
        <dbReference type="ARBA" id="ARBA00047445"/>
    </source>
</evidence>
<comment type="catalytic activity">
    <reaction evidence="10">
        <text>nicotinate beta-D-ribonucleotide + CO2 + diphosphate = quinolinate + 5-phospho-alpha-D-ribose 1-diphosphate + 2 H(+)</text>
        <dbReference type="Rhea" id="RHEA:12733"/>
        <dbReference type="ChEBI" id="CHEBI:15378"/>
        <dbReference type="ChEBI" id="CHEBI:16526"/>
        <dbReference type="ChEBI" id="CHEBI:29959"/>
        <dbReference type="ChEBI" id="CHEBI:33019"/>
        <dbReference type="ChEBI" id="CHEBI:57502"/>
        <dbReference type="ChEBI" id="CHEBI:58017"/>
        <dbReference type="EC" id="2.4.2.19"/>
    </reaction>
</comment>
<dbReference type="GO" id="GO:0034213">
    <property type="term" value="P:quinolinate catabolic process"/>
    <property type="evidence" value="ECO:0007669"/>
    <property type="project" value="TreeGrafter"/>
</dbReference>
<dbReference type="UniPathway" id="UPA00253">
    <property type="reaction ID" value="UER00331"/>
</dbReference>
<evidence type="ECO:0000256" key="1">
    <source>
        <dbReference type="ARBA" id="ARBA00003237"/>
    </source>
</evidence>
<dbReference type="FunFam" id="3.90.1170.20:FF:000001">
    <property type="entry name" value="Nicotinate-nucleotide diphosphorylase (Carboxylating)"/>
    <property type="match status" value="1"/>
</dbReference>
<dbReference type="EMBL" id="UOGF01000074">
    <property type="protein sequence ID" value="VAX31340.1"/>
    <property type="molecule type" value="Genomic_DNA"/>
</dbReference>
<keyword evidence="8 14" id="KW-0808">Transferase</keyword>
<organism evidence="14">
    <name type="scientific">hydrothermal vent metagenome</name>
    <dbReference type="NCBI Taxonomy" id="652676"/>
    <lineage>
        <taxon>unclassified sequences</taxon>
        <taxon>metagenomes</taxon>
        <taxon>ecological metagenomes</taxon>
    </lineage>
</organism>
<dbReference type="AlphaFoldDB" id="A0A3B1D919"/>
<dbReference type="EC" id="2.4.2.19" evidence="5"/>
<reference evidence="14" key="1">
    <citation type="submission" date="2018-06" db="EMBL/GenBank/DDBJ databases">
        <authorList>
            <person name="Zhirakovskaya E."/>
        </authorList>
    </citation>
    <scope>NUCLEOTIDE SEQUENCE</scope>
</reference>
<evidence type="ECO:0000256" key="4">
    <source>
        <dbReference type="ARBA" id="ARBA00011218"/>
    </source>
</evidence>
<evidence type="ECO:0000259" key="12">
    <source>
        <dbReference type="Pfam" id="PF01729"/>
    </source>
</evidence>
<dbReference type="GO" id="GO:0009435">
    <property type="term" value="P:NAD+ biosynthetic process"/>
    <property type="evidence" value="ECO:0007669"/>
    <property type="project" value="UniProtKB-UniPathway"/>
</dbReference>
<evidence type="ECO:0000313" key="14">
    <source>
        <dbReference type="EMBL" id="VAX31340.1"/>
    </source>
</evidence>
<dbReference type="InterPro" id="IPR002638">
    <property type="entry name" value="Quinolinate_PRibosylTrfase_C"/>
</dbReference>
<dbReference type="InterPro" id="IPR036068">
    <property type="entry name" value="Nicotinate_pribotase-like_C"/>
</dbReference>
<dbReference type="SUPFAM" id="SSF51690">
    <property type="entry name" value="Nicotinate/Quinolinate PRTase C-terminal domain-like"/>
    <property type="match status" value="1"/>
</dbReference>
<proteinExistence type="inferred from homology"/>
<evidence type="ECO:0000259" key="13">
    <source>
        <dbReference type="Pfam" id="PF02749"/>
    </source>
</evidence>
<evidence type="ECO:0000256" key="9">
    <source>
        <dbReference type="ARBA" id="ARBA00033102"/>
    </source>
</evidence>
<dbReference type="Pfam" id="PF02749">
    <property type="entry name" value="QRPTase_N"/>
    <property type="match status" value="1"/>
</dbReference>
<dbReference type="CDD" id="cd01572">
    <property type="entry name" value="QPRTase"/>
    <property type="match status" value="1"/>
</dbReference>
<dbReference type="InterPro" id="IPR013785">
    <property type="entry name" value="Aldolase_TIM"/>
</dbReference>
<dbReference type="InterPro" id="IPR037128">
    <property type="entry name" value="Quinolinate_PRibosylTase_N_sf"/>
</dbReference>
<evidence type="ECO:0000256" key="8">
    <source>
        <dbReference type="ARBA" id="ARBA00022679"/>
    </source>
</evidence>
<keyword evidence="6" id="KW-0662">Pyridine nucleotide biosynthesis</keyword>
<gene>
    <name evidence="14" type="ORF">MNBD_NITROSPIRAE01-532</name>
</gene>
<evidence type="ECO:0000256" key="2">
    <source>
        <dbReference type="ARBA" id="ARBA00004893"/>
    </source>
</evidence>
<sequence length="284" mass="30285">MIEPFLARDLVRQALSEDLLYGDPTTEALFPKPFDAIGDVVAKEDLVLAGLDLFEIVFQVLDPTVRFEPVFSPGQAVPKGGLIARLTGDGRSILKGERTALNFMQRLSGIATLTRQFVEAVKETSAQVVDTRKTTPGYRALEKKAVRLGGGGNHRFHLGDLILIKDNHIALVGGIKEAVAHARAYSGHALKIEVEVNTLEELEEAILALPEIIMLDNMDDAAIKKAVSHIRATAPGVLIEVSGGVTLASVKAIAHAGVDLISVGALTHSAPAVDISLETEGQHA</sequence>
<dbReference type="PIRSF" id="PIRSF006250">
    <property type="entry name" value="NadC_ModD"/>
    <property type="match status" value="1"/>
</dbReference>
<feature type="domain" description="Quinolinate phosphoribosyl transferase C-terminal" evidence="12">
    <location>
        <begin position="110"/>
        <end position="278"/>
    </location>
</feature>
<dbReference type="PANTHER" id="PTHR32179:SF3">
    <property type="entry name" value="NICOTINATE-NUCLEOTIDE PYROPHOSPHORYLASE [CARBOXYLATING]"/>
    <property type="match status" value="1"/>
</dbReference>
<comment type="function">
    <text evidence="1">Involved in the catabolism of quinolinic acid (QA).</text>
</comment>
<evidence type="ECO:0000256" key="5">
    <source>
        <dbReference type="ARBA" id="ARBA00011944"/>
    </source>
</evidence>
<dbReference type="Gene3D" id="3.20.20.70">
    <property type="entry name" value="Aldolase class I"/>
    <property type="match status" value="1"/>
</dbReference>